<reference evidence="2" key="1">
    <citation type="submission" date="2021-01" db="EMBL/GenBank/DDBJ databases">
        <authorList>
            <person name="Corre E."/>
            <person name="Pelletier E."/>
            <person name="Niang G."/>
            <person name="Scheremetjew M."/>
            <person name="Finn R."/>
            <person name="Kale V."/>
            <person name="Holt S."/>
            <person name="Cochrane G."/>
            <person name="Meng A."/>
            <person name="Brown T."/>
            <person name="Cohen L."/>
        </authorList>
    </citation>
    <scope>NUCLEOTIDE SEQUENCE</scope>
    <source>
        <strain evidence="2">SAG 11-49</strain>
    </source>
</reference>
<evidence type="ECO:0000256" key="1">
    <source>
        <dbReference type="SAM" id="MobiDB-lite"/>
    </source>
</evidence>
<feature type="region of interest" description="Disordered" evidence="1">
    <location>
        <begin position="147"/>
        <end position="167"/>
    </location>
</feature>
<dbReference type="Gene3D" id="3.10.490.10">
    <property type="entry name" value="Gamma-glutamyl cyclotransferase-like"/>
    <property type="match status" value="1"/>
</dbReference>
<evidence type="ECO:0008006" key="3">
    <source>
        <dbReference type="Google" id="ProtNLM"/>
    </source>
</evidence>
<evidence type="ECO:0000313" key="2">
    <source>
        <dbReference type="EMBL" id="CAD8686401.1"/>
    </source>
</evidence>
<protein>
    <recommendedName>
        <fullName evidence="3">Gamma-glutamylcyclotransferase</fullName>
    </recommendedName>
</protein>
<gene>
    <name evidence="2" type="ORF">CLEI1391_LOCUS12883</name>
</gene>
<organism evidence="2">
    <name type="scientific">Chlamydomonas leiostraca</name>
    <dbReference type="NCBI Taxonomy" id="1034604"/>
    <lineage>
        <taxon>Eukaryota</taxon>
        <taxon>Viridiplantae</taxon>
        <taxon>Chlorophyta</taxon>
        <taxon>core chlorophytes</taxon>
        <taxon>Chlorophyceae</taxon>
        <taxon>CS clade</taxon>
        <taxon>Chlamydomonadales</taxon>
        <taxon>Chlamydomonadaceae</taxon>
        <taxon>Chlamydomonas</taxon>
    </lineage>
</organism>
<dbReference type="InterPro" id="IPR013024">
    <property type="entry name" value="GGCT-like"/>
</dbReference>
<accession>A0A7S0WV56</accession>
<dbReference type="AlphaFoldDB" id="A0A7S0WV56"/>
<dbReference type="CDD" id="cd06661">
    <property type="entry name" value="GGCT_like"/>
    <property type="match status" value="1"/>
</dbReference>
<feature type="compositionally biased region" description="Polar residues" evidence="1">
    <location>
        <begin position="147"/>
        <end position="158"/>
    </location>
</feature>
<proteinExistence type="predicted"/>
<sequence>MHTRFGLGGAVIDASNAAQQASASLSAAAAAPGSHSSSQQGALAGWYFAYGCDMDVSQLKALGISPISTAPARVEGARLAFTHRGGQPNLVPPPDIAASNTQQAAPAGQAAPHAVHGVLVGLDAQGLSRLLLSQHERLPVEVAVTPYASSSSGDTGSTEAVWAACGR</sequence>
<name>A0A7S0WV56_9CHLO</name>
<dbReference type="EMBL" id="HBFB01022837">
    <property type="protein sequence ID" value="CAD8686401.1"/>
    <property type="molecule type" value="Transcribed_RNA"/>
</dbReference>